<dbReference type="PANTHER" id="PTHR12137:SF54">
    <property type="entry name" value="CARBOHYDRATE SULFOTRANSFERASE"/>
    <property type="match status" value="1"/>
</dbReference>
<keyword evidence="5" id="KW-0333">Golgi apparatus</keyword>
<dbReference type="PANTHER" id="PTHR12137">
    <property type="entry name" value="CARBOHYDRATE SULFOTRANSFERASE"/>
    <property type="match status" value="1"/>
</dbReference>
<gene>
    <name evidence="8" type="ORF">ACFSQZ_06935</name>
</gene>
<evidence type="ECO:0000256" key="2">
    <source>
        <dbReference type="ARBA" id="ARBA00022679"/>
    </source>
</evidence>
<name>A0ABW5E0X5_9BACT</name>
<dbReference type="EMBL" id="JBHUJC010000020">
    <property type="protein sequence ID" value="MFD2276196.1"/>
    <property type="molecule type" value="Genomic_DNA"/>
</dbReference>
<comment type="subcellular location">
    <subcellularLocation>
        <location evidence="1">Golgi apparatus membrane</location>
        <topology evidence="1">Single-pass type II membrane protein</topology>
    </subcellularLocation>
</comment>
<evidence type="ECO:0000256" key="6">
    <source>
        <dbReference type="ARBA" id="ARBA00023136"/>
    </source>
</evidence>
<sequence length="236" mass="27971">MNKYKLWYYYDLILPDVVKHKIRLSRHGSHFPQAYKDTNSVYIHIPKTAGTSIASAIYKDKGVGHGHYPYYEFLREDEGLYNSSFKFAFVRDPWDRLVSAYYHLSSPPSWVADRTKLVSEYINARADDFSEFVRLLSVDKRMQRWVHMEPQSKFVLHEGEVMVDFIGRFENLEEDVIKVAKALNLNDVKVPHVNKSKDRAHYSIFYDQYAIDFVRDFYAQDIDVFEYDYIDQKGCE</sequence>
<comment type="caution">
    <text evidence="8">The sequence shown here is derived from an EMBL/GenBank/DDBJ whole genome shotgun (WGS) entry which is preliminary data.</text>
</comment>
<reference evidence="9" key="1">
    <citation type="journal article" date="2019" name="Int. J. Syst. Evol. Microbiol.">
        <title>The Global Catalogue of Microorganisms (GCM) 10K type strain sequencing project: providing services to taxonomists for standard genome sequencing and annotation.</title>
        <authorList>
            <consortium name="The Broad Institute Genomics Platform"/>
            <consortium name="The Broad Institute Genome Sequencing Center for Infectious Disease"/>
            <person name="Wu L."/>
            <person name="Ma J."/>
        </authorList>
    </citation>
    <scope>NUCLEOTIDE SEQUENCE [LARGE SCALE GENOMIC DNA]</scope>
    <source>
        <strain evidence="9">JCM 16545</strain>
    </source>
</reference>
<dbReference type="GO" id="GO:0016740">
    <property type="term" value="F:transferase activity"/>
    <property type="evidence" value="ECO:0007669"/>
    <property type="project" value="UniProtKB-KW"/>
</dbReference>
<evidence type="ECO:0000256" key="7">
    <source>
        <dbReference type="ARBA" id="ARBA00023180"/>
    </source>
</evidence>
<accession>A0ABW5E0X5</accession>
<dbReference type="InterPro" id="IPR027417">
    <property type="entry name" value="P-loop_NTPase"/>
</dbReference>
<dbReference type="Pfam" id="PF03567">
    <property type="entry name" value="Sulfotransfer_2"/>
    <property type="match status" value="1"/>
</dbReference>
<dbReference type="InterPro" id="IPR005331">
    <property type="entry name" value="Sulfotransferase"/>
</dbReference>
<evidence type="ECO:0000256" key="1">
    <source>
        <dbReference type="ARBA" id="ARBA00004323"/>
    </source>
</evidence>
<organism evidence="8 9">
    <name type="scientific">Rubritalea spongiae</name>
    <dbReference type="NCBI Taxonomy" id="430797"/>
    <lineage>
        <taxon>Bacteria</taxon>
        <taxon>Pseudomonadati</taxon>
        <taxon>Verrucomicrobiota</taxon>
        <taxon>Verrucomicrobiia</taxon>
        <taxon>Verrucomicrobiales</taxon>
        <taxon>Rubritaleaceae</taxon>
        <taxon>Rubritalea</taxon>
    </lineage>
</organism>
<evidence type="ECO:0000256" key="3">
    <source>
        <dbReference type="ARBA" id="ARBA00022692"/>
    </source>
</evidence>
<evidence type="ECO:0000256" key="5">
    <source>
        <dbReference type="ARBA" id="ARBA00023034"/>
    </source>
</evidence>
<protein>
    <submittedName>
        <fullName evidence="8">Sulfotransferase family protein</fullName>
        <ecNumber evidence="8">2.8.2.-</ecNumber>
    </submittedName>
</protein>
<dbReference type="InterPro" id="IPR018011">
    <property type="entry name" value="Carb_sulfotrans_8-10"/>
</dbReference>
<keyword evidence="3" id="KW-0812">Transmembrane</keyword>
<keyword evidence="6" id="KW-0472">Membrane</keyword>
<dbReference type="EC" id="2.8.2.-" evidence="8"/>
<proteinExistence type="predicted"/>
<dbReference type="Proteomes" id="UP001597297">
    <property type="component" value="Unassembled WGS sequence"/>
</dbReference>
<dbReference type="SUPFAM" id="SSF52540">
    <property type="entry name" value="P-loop containing nucleoside triphosphate hydrolases"/>
    <property type="match status" value="1"/>
</dbReference>
<dbReference type="Gene3D" id="3.40.50.300">
    <property type="entry name" value="P-loop containing nucleotide triphosphate hydrolases"/>
    <property type="match status" value="1"/>
</dbReference>
<keyword evidence="2 8" id="KW-0808">Transferase</keyword>
<keyword evidence="9" id="KW-1185">Reference proteome</keyword>
<evidence type="ECO:0000313" key="9">
    <source>
        <dbReference type="Proteomes" id="UP001597297"/>
    </source>
</evidence>
<evidence type="ECO:0000313" key="8">
    <source>
        <dbReference type="EMBL" id="MFD2276196.1"/>
    </source>
</evidence>
<keyword evidence="7" id="KW-0325">Glycoprotein</keyword>
<dbReference type="RefSeq" id="WP_377094464.1">
    <property type="nucleotide sequence ID" value="NZ_JBHSJM010000001.1"/>
</dbReference>
<evidence type="ECO:0000256" key="4">
    <source>
        <dbReference type="ARBA" id="ARBA00022989"/>
    </source>
</evidence>
<keyword evidence="4" id="KW-1133">Transmembrane helix</keyword>